<organism evidence="2 3">
    <name type="scientific">Gossypium barbadense</name>
    <name type="common">Sea Island cotton</name>
    <name type="synonym">Hibiscus barbadensis</name>
    <dbReference type="NCBI Taxonomy" id="3634"/>
    <lineage>
        <taxon>Eukaryota</taxon>
        <taxon>Viridiplantae</taxon>
        <taxon>Streptophyta</taxon>
        <taxon>Embryophyta</taxon>
        <taxon>Tracheophyta</taxon>
        <taxon>Spermatophyta</taxon>
        <taxon>Magnoliopsida</taxon>
        <taxon>eudicotyledons</taxon>
        <taxon>Gunneridae</taxon>
        <taxon>Pentapetalae</taxon>
        <taxon>rosids</taxon>
        <taxon>malvids</taxon>
        <taxon>Malvales</taxon>
        <taxon>Malvaceae</taxon>
        <taxon>Malvoideae</taxon>
        <taxon>Gossypium</taxon>
    </lineage>
</organism>
<protein>
    <submittedName>
        <fullName evidence="2">Uncharacterized protein</fullName>
    </submittedName>
</protein>
<evidence type="ECO:0000256" key="1">
    <source>
        <dbReference type="SAM" id="MobiDB-lite"/>
    </source>
</evidence>
<feature type="compositionally biased region" description="Polar residues" evidence="1">
    <location>
        <begin position="66"/>
        <end position="75"/>
    </location>
</feature>
<evidence type="ECO:0000313" key="2">
    <source>
        <dbReference type="EMBL" id="PPR85935.1"/>
    </source>
</evidence>
<proteinExistence type="predicted"/>
<dbReference type="OrthoDB" id="1740797at2759"/>
<evidence type="ECO:0000313" key="3">
    <source>
        <dbReference type="Proteomes" id="UP000239757"/>
    </source>
</evidence>
<sequence>MEEEHAQNINPSTLALRRNKSNIWEKKPNLEEMLTKFMSVSETRFQNIETALKNQQASIQGLKTQIGSLPSNTEPNPKEHVKAVTLRSGKVLTESEKKPPQEADRKEVEPENNDNLMPKEYKPPIQYPAKSKKDCMDA</sequence>
<gene>
    <name evidence="2" type="ORF">GOBAR_AA34752</name>
</gene>
<feature type="region of interest" description="Disordered" evidence="1">
    <location>
        <begin position="66"/>
        <end position="138"/>
    </location>
</feature>
<dbReference type="Proteomes" id="UP000239757">
    <property type="component" value="Unassembled WGS sequence"/>
</dbReference>
<accession>A0A2P5W4C9</accession>
<feature type="compositionally biased region" description="Basic and acidic residues" evidence="1">
    <location>
        <begin position="93"/>
        <end position="109"/>
    </location>
</feature>
<dbReference type="AlphaFoldDB" id="A0A2P5W4C9"/>
<name>A0A2P5W4C9_GOSBA</name>
<dbReference type="EMBL" id="KZ669202">
    <property type="protein sequence ID" value="PPR85935.1"/>
    <property type="molecule type" value="Genomic_DNA"/>
</dbReference>
<reference evidence="2 3" key="1">
    <citation type="submission" date="2015-01" db="EMBL/GenBank/DDBJ databases">
        <title>Genome of allotetraploid Gossypium barbadense reveals genomic plasticity and fiber elongation in cotton evolution.</title>
        <authorList>
            <person name="Chen X."/>
            <person name="Liu X."/>
            <person name="Zhao B."/>
            <person name="Zheng H."/>
            <person name="Hu Y."/>
            <person name="Lu G."/>
            <person name="Yang C."/>
            <person name="Chen J."/>
            <person name="Shan C."/>
            <person name="Zhang L."/>
            <person name="Zhou Y."/>
            <person name="Wang L."/>
            <person name="Guo W."/>
            <person name="Bai Y."/>
            <person name="Ruan J."/>
            <person name="Shangguan X."/>
            <person name="Mao Y."/>
            <person name="Jiang J."/>
            <person name="Zhu Y."/>
            <person name="Lei J."/>
            <person name="Kang H."/>
            <person name="Chen S."/>
            <person name="He X."/>
            <person name="Wang R."/>
            <person name="Wang Y."/>
            <person name="Chen J."/>
            <person name="Wang L."/>
            <person name="Yu S."/>
            <person name="Wang B."/>
            <person name="Wei J."/>
            <person name="Song S."/>
            <person name="Lu X."/>
            <person name="Gao Z."/>
            <person name="Gu W."/>
            <person name="Deng X."/>
            <person name="Ma D."/>
            <person name="Wang S."/>
            <person name="Liang W."/>
            <person name="Fang L."/>
            <person name="Cai C."/>
            <person name="Zhu X."/>
            <person name="Zhou B."/>
            <person name="Zhang Y."/>
            <person name="Chen Z."/>
            <person name="Xu S."/>
            <person name="Zhu R."/>
            <person name="Wang S."/>
            <person name="Zhang T."/>
            <person name="Zhao G."/>
        </authorList>
    </citation>
    <scope>NUCLEOTIDE SEQUENCE [LARGE SCALE GENOMIC DNA]</scope>
    <source>
        <strain evidence="3">cv. Xinhai21</strain>
        <tissue evidence="2">Leaf</tissue>
    </source>
</reference>